<keyword evidence="2" id="KW-1185">Reference proteome</keyword>
<sequence>MSLRRSCPGMRSATFRFGIRPGGVRRYGNEPANKHHYARLIIVAFRASLFMISRSRAPPDSTRAILFTSPRGGNDFRYAIV</sequence>
<protein>
    <submittedName>
        <fullName evidence="1">Uncharacterized protein</fullName>
    </submittedName>
</protein>
<name>A0A4C1U808_EUMVA</name>
<evidence type="ECO:0000313" key="1">
    <source>
        <dbReference type="EMBL" id="GBP22553.1"/>
    </source>
</evidence>
<evidence type="ECO:0000313" key="2">
    <source>
        <dbReference type="Proteomes" id="UP000299102"/>
    </source>
</evidence>
<comment type="caution">
    <text evidence="1">The sequence shown here is derived from an EMBL/GenBank/DDBJ whole genome shotgun (WGS) entry which is preliminary data.</text>
</comment>
<reference evidence="1 2" key="1">
    <citation type="journal article" date="2019" name="Commun. Biol.">
        <title>The bagworm genome reveals a unique fibroin gene that provides high tensile strength.</title>
        <authorList>
            <person name="Kono N."/>
            <person name="Nakamura H."/>
            <person name="Ohtoshi R."/>
            <person name="Tomita M."/>
            <person name="Numata K."/>
            <person name="Arakawa K."/>
        </authorList>
    </citation>
    <scope>NUCLEOTIDE SEQUENCE [LARGE SCALE GENOMIC DNA]</scope>
</reference>
<organism evidence="1 2">
    <name type="scientific">Eumeta variegata</name>
    <name type="common">Bagworm moth</name>
    <name type="synonym">Eumeta japonica</name>
    <dbReference type="NCBI Taxonomy" id="151549"/>
    <lineage>
        <taxon>Eukaryota</taxon>
        <taxon>Metazoa</taxon>
        <taxon>Ecdysozoa</taxon>
        <taxon>Arthropoda</taxon>
        <taxon>Hexapoda</taxon>
        <taxon>Insecta</taxon>
        <taxon>Pterygota</taxon>
        <taxon>Neoptera</taxon>
        <taxon>Endopterygota</taxon>
        <taxon>Lepidoptera</taxon>
        <taxon>Glossata</taxon>
        <taxon>Ditrysia</taxon>
        <taxon>Tineoidea</taxon>
        <taxon>Psychidae</taxon>
        <taxon>Oiketicinae</taxon>
        <taxon>Eumeta</taxon>
    </lineage>
</organism>
<dbReference type="AlphaFoldDB" id="A0A4C1U808"/>
<gene>
    <name evidence="1" type="ORF">EVAR_84791_1</name>
</gene>
<dbReference type="EMBL" id="BGZK01000141">
    <property type="protein sequence ID" value="GBP22553.1"/>
    <property type="molecule type" value="Genomic_DNA"/>
</dbReference>
<dbReference type="Proteomes" id="UP000299102">
    <property type="component" value="Unassembled WGS sequence"/>
</dbReference>
<accession>A0A4C1U808</accession>
<proteinExistence type="predicted"/>